<evidence type="ECO:0000313" key="9">
    <source>
        <dbReference type="EMBL" id="MBQ0936410.1"/>
    </source>
</evidence>
<dbReference type="GO" id="GO:0004180">
    <property type="term" value="F:carboxypeptidase activity"/>
    <property type="evidence" value="ECO:0007669"/>
    <property type="project" value="UniProtKB-KW"/>
</dbReference>
<evidence type="ECO:0000256" key="1">
    <source>
        <dbReference type="ARBA" id="ARBA00001947"/>
    </source>
</evidence>
<comment type="similarity">
    <text evidence="2 7">Belongs to the peptidase M14 family.</text>
</comment>
<dbReference type="Pfam" id="PF00246">
    <property type="entry name" value="Peptidase_M14"/>
    <property type="match status" value="2"/>
</dbReference>
<protein>
    <submittedName>
        <fullName evidence="9">Carboxypeptidase</fullName>
    </submittedName>
</protein>
<keyword evidence="6" id="KW-0482">Metalloprotease</keyword>
<dbReference type="CDD" id="cd06905">
    <property type="entry name" value="M14-like"/>
    <property type="match status" value="1"/>
</dbReference>
<dbReference type="PROSITE" id="PS52035">
    <property type="entry name" value="PEPTIDASE_M14"/>
    <property type="match status" value="1"/>
</dbReference>
<keyword evidence="9" id="KW-0121">Carboxypeptidase</keyword>
<dbReference type="Proteomes" id="UP000672097">
    <property type="component" value="Unassembled WGS sequence"/>
</dbReference>
<comment type="cofactor">
    <cofactor evidence="1">
        <name>Zn(2+)</name>
        <dbReference type="ChEBI" id="CHEBI:29105"/>
    </cofactor>
</comment>
<evidence type="ECO:0000256" key="7">
    <source>
        <dbReference type="PROSITE-ProRule" id="PRU01379"/>
    </source>
</evidence>
<name>A0ABS5DZ36_9BURK</name>
<evidence type="ECO:0000256" key="3">
    <source>
        <dbReference type="ARBA" id="ARBA00022670"/>
    </source>
</evidence>
<dbReference type="SUPFAM" id="SSF53187">
    <property type="entry name" value="Zn-dependent exopeptidases"/>
    <property type="match status" value="1"/>
</dbReference>
<evidence type="ECO:0000256" key="5">
    <source>
        <dbReference type="ARBA" id="ARBA00022833"/>
    </source>
</evidence>
<keyword evidence="4" id="KW-0378">Hydrolase</keyword>
<dbReference type="EMBL" id="JAGQDG010000005">
    <property type="protein sequence ID" value="MBQ0936410.1"/>
    <property type="molecule type" value="Genomic_DNA"/>
</dbReference>
<reference evidence="9 10" key="1">
    <citation type="submission" date="2021-04" db="EMBL/GenBank/DDBJ databases">
        <title>The genome sequence of type strain Ideonella paludis KCTC 32238.</title>
        <authorList>
            <person name="Liu Y."/>
        </authorList>
    </citation>
    <scope>NUCLEOTIDE SEQUENCE [LARGE SCALE GENOMIC DNA]</scope>
    <source>
        <strain evidence="9 10">KCTC 32238</strain>
    </source>
</reference>
<dbReference type="RefSeq" id="WP_210809766.1">
    <property type="nucleotide sequence ID" value="NZ_JAGQDG010000005.1"/>
</dbReference>
<accession>A0ABS5DZ36</accession>
<sequence length="565" mass="63771">MPTSLPTPHFDRFYRHPELTALLQAYADARPDLVQLRELGKSHEGRPIWVVVLTNTATGADEDKPAIWVDGNIHAAELTASTACLYWLHQLVQGYGSDAATTELLNTRVVYLVPRLNPDGAEWALADKPRHIRSSTRPYPFDEPHVDGLTVEDVDGDGRVLLMRIPDPHGGWKPHPEEPRVLIPRQPGEFGGTYYRVLPEGTVQQFDGVTLKANRDVEGLDLNRNFPSMWRQEFEQVGAGPYPTSEPEVRAMVDFIVKHPNIGAAVSFHTHSGVILRPMGTQSDTDMTPEDLWLIKRLSDIGTELTGYPSVSIFHDFKYHPKEVITGTQDWVYEHLGALFWTVEIWAPNKEAGITDYDWIHWYRDHPPEDDLKLLKWSDEQCGGLAHVDWYPFEHPQLGKVELGGWDRLNFWRNPPPHLREREAARFPKWLTQIGLTLPKLELLHATAEPLGDERWRVRLAVANAGYLPSHITKRAVERKTSRPCVFELDLPETATLEMGTRRLEGPHLDGHAAKQSLQAFLPSKELTADRAQAEWIVKAPVGTVLQLSAHAGRAGRVRASVTLG</sequence>
<comment type="caution">
    <text evidence="9">The sequence shown here is derived from an EMBL/GenBank/DDBJ whole genome shotgun (WGS) entry which is preliminary data.</text>
</comment>
<feature type="domain" description="Peptidase M14" evidence="8">
    <location>
        <begin position="12"/>
        <end position="364"/>
    </location>
</feature>
<keyword evidence="10" id="KW-1185">Reference proteome</keyword>
<keyword evidence="3" id="KW-0645">Protease</keyword>
<dbReference type="SMART" id="SM00631">
    <property type="entry name" value="Zn_pept"/>
    <property type="match status" value="1"/>
</dbReference>
<organism evidence="9 10">
    <name type="scientific">Ideonella paludis</name>
    <dbReference type="NCBI Taxonomy" id="1233411"/>
    <lineage>
        <taxon>Bacteria</taxon>
        <taxon>Pseudomonadati</taxon>
        <taxon>Pseudomonadota</taxon>
        <taxon>Betaproteobacteria</taxon>
        <taxon>Burkholderiales</taxon>
        <taxon>Sphaerotilaceae</taxon>
        <taxon>Ideonella</taxon>
    </lineage>
</organism>
<evidence type="ECO:0000313" key="10">
    <source>
        <dbReference type="Proteomes" id="UP000672097"/>
    </source>
</evidence>
<dbReference type="InterPro" id="IPR000834">
    <property type="entry name" value="Peptidase_M14"/>
</dbReference>
<dbReference type="PANTHER" id="PTHR11705:SF143">
    <property type="entry name" value="SLL0236 PROTEIN"/>
    <property type="match status" value="1"/>
</dbReference>
<gene>
    <name evidence="9" type="ORF">KAK11_13800</name>
</gene>
<feature type="active site" description="Proton donor/acceptor" evidence="7">
    <location>
        <position position="344"/>
    </location>
</feature>
<keyword evidence="5" id="KW-0862">Zinc</keyword>
<evidence type="ECO:0000256" key="2">
    <source>
        <dbReference type="ARBA" id="ARBA00005988"/>
    </source>
</evidence>
<dbReference type="PRINTS" id="PR00765">
    <property type="entry name" value="CRBOXYPTASEA"/>
</dbReference>
<dbReference type="PANTHER" id="PTHR11705">
    <property type="entry name" value="PROTEASE FAMILY M14 CARBOXYPEPTIDASE A,B"/>
    <property type="match status" value="1"/>
</dbReference>
<evidence type="ECO:0000259" key="8">
    <source>
        <dbReference type="PROSITE" id="PS52035"/>
    </source>
</evidence>
<evidence type="ECO:0000256" key="6">
    <source>
        <dbReference type="ARBA" id="ARBA00023049"/>
    </source>
</evidence>
<dbReference type="Gene3D" id="3.40.630.10">
    <property type="entry name" value="Zn peptidases"/>
    <property type="match status" value="1"/>
</dbReference>
<proteinExistence type="inferred from homology"/>
<evidence type="ECO:0000256" key="4">
    <source>
        <dbReference type="ARBA" id="ARBA00022801"/>
    </source>
</evidence>